<dbReference type="FunFam" id="3.50.30.20:FF:000001">
    <property type="entry name" value="Carbamoyl-phosphate synthase small chain"/>
    <property type="match status" value="1"/>
</dbReference>
<evidence type="ECO:0000256" key="2">
    <source>
        <dbReference type="ARBA" id="ARBA00005077"/>
    </source>
</evidence>
<dbReference type="RefSeq" id="WP_012871419.1">
    <property type="nucleotide sequence ID" value="NC_013523.1"/>
</dbReference>
<dbReference type="SUPFAM" id="SSF52317">
    <property type="entry name" value="Class I glutamine amidotransferase-like"/>
    <property type="match status" value="1"/>
</dbReference>
<dbReference type="GO" id="GO:0044205">
    <property type="term" value="P:'de novo' UMP biosynthetic process"/>
    <property type="evidence" value="ECO:0007669"/>
    <property type="project" value="UniProtKB-UniRule"/>
</dbReference>
<dbReference type="InterPro" id="IPR017926">
    <property type="entry name" value="GATASE"/>
</dbReference>
<dbReference type="AlphaFoldDB" id="D1C2A5"/>
<keyword evidence="11" id="KW-0055">Arginine biosynthesis</keyword>
<dbReference type="Pfam" id="PF00117">
    <property type="entry name" value="GATase"/>
    <property type="match status" value="1"/>
</dbReference>
<dbReference type="Proteomes" id="UP000002027">
    <property type="component" value="Chromosome 1"/>
</dbReference>
<proteinExistence type="inferred from homology"/>
<dbReference type="GO" id="GO:0004088">
    <property type="term" value="F:carbamoyl-phosphate synthase (glutamine-hydrolyzing) activity"/>
    <property type="evidence" value="ECO:0007669"/>
    <property type="project" value="UniProtKB-UniRule"/>
</dbReference>
<dbReference type="EC" id="6.3.5.5" evidence="11"/>
<feature type="binding site" evidence="11">
    <location>
        <position position="229"/>
    </location>
    <ligand>
        <name>L-glutamine</name>
        <dbReference type="ChEBI" id="CHEBI:58359"/>
    </ligand>
</feature>
<dbReference type="STRING" id="479434.Sthe_0935"/>
<evidence type="ECO:0000256" key="7">
    <source>
        <dbReference type="ARBA" id="ARBA00022962"/>
    </source>
</evidence>
<dbReference type="PRINTS" id="PR00099">
    <property type="entry name" value="CPSGATASE"/>
</dbReference>
<evidence type="ECO:0000256" key="3">
    <source>
        <dbReference type="ARBA" id="ARBA00007800"/>
    </source>
</evidence>
<keyword evidence="8 11" id="KW-0665">Pyrimidine biosynthesis</keyword>
<feature type="domain" description="Carbamoyl-phosphate synthase small subunit N-terminal" evidence="12">
    <location>
        <begin position="7"/>
        <end position="137"/>
    </location>
</feature>
<dbReference type="InterPro" id="IPR002474">
    <property type="entry name" value="CarbamoylP_synth_ssu_N"/>
</dbReference>
<dbReference type="HAMAP" id="MF_01209">
    <property type="entry name" value="CPSase_S_chain"/>
    <property type="match status" value="1"/>
</dbReference>
<dbReference type="GO" id="GO:0004359">
    <property type="term" value="F:glutaminase activity"/>
    <property type="evidence" value="ECO:0007669"/>
    <property type="project" value="RHEA"/>
</dbReference>
<feature type="binding site" evidence="11">
    <location>
        <position position="258"/>
    </location>
    <ligand>
        <name>L-glutamine</name>
        <dbReference type="ChEBI" id="CHEBI:58359"/>
    </ligand>
</feature>
<evidence type="ECO:0000256" key="1">
    <source>
        <dbReference type="ARBA" id="ARBA00004812"/>
    </source>
</evidence>
<dbReference type="GO" id="GO:0005524">
    <property type="term" value="F:ATP binding"/>
    <property type="evidence" value="ECO:0007669"/>
    <property type="project" value="UniProtKB-UniRule"/>
</dbReference>
<evidence type="ECO:0000256" key="4">
    <source>
        <dbReference type="ARBA" id="ARBA00022598"/>
    </source>
</evidence>
<dbReference type="eggNOG" id="COG0505">
    <property type="taxonomic scope" value="Bacteria"/>
</dbReference>
<name>D1C2A5_SPHTD</name>
<dbReference type="UniPathway" id="UPA00068">
    <property type="reaction ID" value="UER00171"/>
</dbReference>
<feature type="active site" description="Nucleophile" evidence="11">
    <location>
        <position position="257"/>
    </location>
</feature>
<dbReference type="CDD" id="cd01744">
    <property type="entry name" value="GATase1_CPSase"/>
    <property type="match status" value="1"/>
</dbReference>
<feature type="region of interest" description="CPSase" evidence="11">
    <location>
        <begin position="1"/>
        <end position="180"/>
    </location>
</feature>
<keyword evidence="11" id="KW-0028">Amino-acid biosynthesis</keyword>
<dbReference type="Gene3D" id="3.40.50.880">
    <property type="match status" value="1"/>
</dbReference>
<dbReference type="GO" id="GO:0006207">
    <property type="term" value="P:'de novo' pyrimidine nucleobase biosynthetic process"/>
    <property type="evidence" value="ECO:0007669"/>
    <property type="project" value="InterPro"/>
</dbReference>
<dbReference type="InterPro" id="IPR035686">
    <property type="entry name" value="CPSase_GATase1"/>
</dbReference>
<dbReference type="NCBIfam" id="NF009475">
    <property type="entry name" value="PRK12838.1"/>
    <property type="match status" value="1"/>
</dbReference>
<dbReference type="NCBIfam" id="TIGR01368">
    <property type="entry name" value="CPSaseIIsmall"/>
    <property type="match status" value="1"/>
</dbReference>
<gene>
    <name evidence="11" type="primary">carA</name>
    <name evidence="13" type="ordered locus">Sthe_0935</name>
</gene>
<comment type="catalytic activity">
    <reaction evidence="9 11">
        <text>hydrogencarbonate + L-glutamine + 2 ATP + H2O = carbamoyl phosphate + L-glutamate + 2 ADP + phosphate + 2 H(+)</text>
        <dbReference type="Rhea" id="RHEA:18633"/>
        <dbReference type="ChEBI" id="CHEBI:15377"/>
        <dbReference type="ChEBI" id="CHEBI:15378"/>
        <dbReference type="ChEBI" id="CHEBI:17544"/>
        <dbReference type="ChEBI" id="CHEBI:29985"/>
        <dbReference type="ChEBI" id="CHEBI:30616"/>
        <dbReference type="ChEBI" id="CHEBI:43474"/>
        <dbReference type="ChEBI" id="CHEBI:58228"/>
        <dbReference type="ChEBI" id="CHEBI:58359"/>
        <dbReference type="ChEBI" id="CHEBI:456216"/>
        <dbReference type="EC" id="6.3.5.5"/>
    </reaction>
</comment>
<dbReference type="PROSITE" id="PS51273">
    <property type="entry name" value="GATASE_TYPE_1"/>
    <property type="match status" value="1"/>
</dbReference>
<feature type="binding site" evidence="11">
    <location>
        <position position="302"/>
    </location>
    <ligand>
        <name>L-glutamine</name>
        <dbReference type="ChEBI" id="CHEBI:58359"/>
    </ligand>
</feature>
<keyword evidence="5 11" id="KW-0547">Nucleotide-binding</keyword>
<comment type="similarity">
    <text evidence="3 11">Belongs to the CarA family.</text>
</comment>
<feature type="binding site" evidence="11">
    <location>
        <position position="299"/>
    </location>
    <ligand>
        <name>L-glutamine</name>
        <dbReference type="ChEBI" id="CHEBI:58359"/>
    </ligand>
</feature>
<dbReference type="Gene3D" id="3.50.30.20">
    <property type="entry name" value="Carbamoyl-phosphate synthase small subunit, N-terminal domain"/>
    <property type="match status" value="1"/>
</dbReference>
<dbReference type="Pfam" id="PF00988">
    <property type="entry name" value="CPSase_sm_chain"/>
    <property type="match status" value="1"/>
</dbReference>
<dbReference type="EMBL" id="CP001823">
    <property type="protein sequence ID" value="ACZ38372.1"/>
    <property type="molecule type" value="Genomic_DNA"/>
</dbReference>
<evidence type="ECO:0000313" key="14">
    <source>
        <dbReference type="Proteomes" id="UP000002027"/>
    </source>
</evidence>
<evidence type="ECO:0000256" key="5">
    <source>
        <dbReference type="ARBA" id="ARBA00022741"/>
    </source>
</evidence>
<dbReference type="InterPro" id="IPR006274">
    <property type="entry name" value="CarbamoylP_synth_ssu"/>
</dbReference>
<dbReference type="InParanoid" id="D1C2A5"/>
<reference evidence="14" key="1">
    <citation type="submission" date="2009-11" db="EMBL/GenBank/DDBJ databases">
        <title>The complete chromosome 1 of Sphaerobacter thermophilus DSM 20745.</title>
        <authorList>
            <person name="Lucas S."/>
            <person name="Copeland A."/>
            <person name="Lapidus A."/>
            <person name="Glavina del Rio T."/>
            <person name="Dalin E."/>
            <person name="Tice H."/>
            <person name="Bruce D."/>
            <person name="Goodwin L."/>
            <person name="Pitluck S."/>
            <person name="Kyrpides N."/>
            <person name="Mavromatis K."/>
            <person name="Ivanova N."/>
            <person name="Mikhailova N."/>
            <person name="LaButti K.M."/>
            <person name="Clum A."/>
            <person name="Sun H.I."/>
            <person name="Brettin T."/>
            <person name="Detter J.C."/>
            <person name="Han C."/>
            <person name="Larimer F."/>
            <person name="Land M."/>
            <person name="Hauser L."/>
            <person name="Markowitz V."/>
            <person name="Cheng J.F."/>
            <person name="Hugenholtz P."/>
            <person name="Woyke T."/>
            <person name="Wu D."/>
            <person name="Steenblock K."/>
            <person name="Schneider S."/>
            <person name="Pukall R."/>
            <person name="Goeker M."/>
            <person name="Klenk H.P."/>
            <person name="Eisen J.A."/>
        </authorList>
    </citation>
    <scope>NUCLEOTIDE SEQUENCE [LARGE SCALE GENOMIC DNA]</scope>
    <source>
        <strain evidence="14">ATCC 49802 / DSM 20745 / S 6022</strain>
    </source>
</reference>
<dbReference type="SUPFAM" id="SSF52021">
    <property type="entry name" value="Carbamoyl phosphate synthetase, small subunit N-terminal domain"/>
    <property type="match status" value="1"/>
</dbReference>
<feature type="binding site" evidence="11">
    <location>
        <position position="301"/>
    </location>
    <ligand>
        <name>L-glutamine</name>
        <dbReference type="ChEBI" id="CHEBI:58359"/>
    </ligand>
</feature>
<evidence type="ECO:0000259" key="12">
    <source>
        <dbReference type="SMART" id="SM01097"/>
    </source>
</evidence>
<dbReference type="PANTHER" id="PTHR43418:SF7">
    <property type="entry name" value="CARBAMOYL-PHOSPHATE SYNTHASE SMALL CHAIN"/>
    <property type="match status" value="1"/>
</dbReference>
<keyword evidence="6 11" id="KW-0067">ATP-binding</keyword>
<comment type="pathway">
    <text evidence="1 11">Pyrimidine metabolism; UMP biosynthesis via de novo pathway; (S)-dihydroorotate from bicarbonate: step 1/3.</text>
</comment>
<organism evidence="13 14">
    <name type="scientific">Sphaerobacter thermophilus (strain ATCC 49802 / DSM 20745 / KCCM 41009 / NCIMB 13125 / S 6022)</name>
    <dbReference type="NCBI Taxonomy" id="479434"/>
    <lineage>
        <taxon>Bacteria</taxon>
        <taxon>Pseudomonadati</taxon>
        <taxon>Thermomicrobiota</taxon>
        <taxon>Thermomicrobia</taxon>
        <taxon>Sphaerobacterales</taxon>
        <taxon>Sphaerobacterineae</taxon>
        <taxon>Sphaerobacteraceae</taxon>
        <taxon>Sphaerobacter</taxon>
    </lineage>
</organism>
<comment type="catalytic activity">
    <reaction evidence="10 11">
        <text>L-glutamine + H2O = L-glutamate + NH4(+)</text>
        <dbReference type="Rhea" id="RHEA:15889"/>
        <dbReference type="ChEBI" id="CHEBI:15377"/>
        <dbReference type="ChEBI" id="CHEBI:28938"/>
        <dbReference type="ChEBI" id="CHEBI:29985"/>
        <dbReference type="ChEBI" id="CHEBI:58359"/>
    </reaction>
</comment>
<dbReference type="PANTHER" id="PTHR43418">
    <property type="entry name" value="MULTIFUNCTIONAL TRYPTOPHAN BIOSYNTHESIS PROTEIN-RELATED"/>
    <property type="match status" value="1"/>
</dbReference>
<evidence type="ECO:0000313" key="13">
    <source>
        <dbReference type="EMBL" id="ACZ38372.1"/>
    </source>
</evidence>
<dbReference type="InterPro" id="IPR036480">
    <property type="entry name" value="CarbP_synth_ssu_N_sf"/>
</dbReference>
<feature type="binding site" evidence="11">
    <location>
        <position position="261"/>
    </location>
    <ligand>
        <name>L-glutamine</name>
        <dbReference type="ChEBI" id="CHEBI:58359"/>
    </ligand>
</feature>
<accession>D1C2A5</accession>
<reference evidence="13 14" key="2">
    <citation type="journal article" date="2010" name="Stand. Genomic Sci.">
        <title>Complete genome sequence of Desulfohalobium retbaense type strain (HR(100)).</title>
        <authorList>
            <person name="Spring S."/>
            <person name="Nolan M."/>
            <person name="Lapidus A."/>
            <person name="Glavina Del Rio T."/>
            <person name="Copeland A."/>
            <person name="Tice H."/>
            <person name="Cheng J.F."/>
            <person name="Lucas S."/>
            <person name="Land M."/>
            <person name="Chen F."/>
            <person name="Bruce D."/>
            <person name="Goodwin L."/>
            <person name="Pitluck S."/>
            <person name="Ivanova N."/>
            <person name="Mavromatis K."/>
            <person name="Mikhailova N."/>
            <person name="Pati A."/>
            <person name="Chen A."/>
            <person name="Palaniappan K."/>
            <person name="Hauser L."/>
            <person name="Chang Y.J."/>
            <person name="Jeffries C.D."/>
            <person name="Munk C."/>
            <person name="Kiss H."/>
            <person name="Chain P."/>
            <person name="Han C."/>
            <person name="Brettin T."/>
            <person name="Detter J.C."/>
            <person name="Schuler E."/>
            <person name="Goker M."/>
            <person name="Rohde M."/>
            <person name="Bristow J."/>
            <person name="Eisen J.A."/>
            <person name="Markowitz V."/>
            <person name="Hugenholtz P."/>
            <person name="Kyrpides N.C."/>
            <person name="Klenk H.P."/>
        </authorList>
    </citation>
    <scope>NUCLEOTIDE SEQUENCE [LARGE SCALE GENOMIC DNA]</scope>
    <source>
        <strain evidence="14">ATCC 49802 / DSM 20745 / S 6022</strain>
    </source>
</reference>
<dbReference type="PRINTS" id="PR00097">
    <property type="entry name" value="ANTSNTHASEII"/>
</dbReference>
<keyword evidence="14" id="KW-1185">Reference proteome</keyword>
<feature type="binding site" evidence="11">
    <location>
        <position position="51"/>
    </location>
    <ligand>
        <name>L-glutamine</name>
        <dbReference type="ChEBI" id="CHEBI:58359"/>
    </ligand>
</feature>
<evidence type="ECO:0000256" key="8">
    <source>
        <dbReference type="ARBA" id="ARBA00022975"/>
    </source>
</evidence>
<feature type="binding site" evidence="11">
    <location>
        <position position="231"/>
    </location>
    <ligand>
        <name>L-glutamine</name>
        <dbReference type="ChEBI" id="CHEBI:58359"/>
    </ligand>
</feature>
<evidence type="ECO:0000256" key="11">
    <source>
        <dbReference type="HAMAP-Rule" id="MF_01209"/>
    </source>
</evidence>
<protein>
    <recommendedName>
        <fullName evidence="11">Carbamoyl phosphate synthase small chain</fullName>
        <ecNumber evidence="11">6.3.5.5</ecNumber>
    </recommendedName>
    <alternativeName>
        <fullName evidence="11">Carbamoyl phosphate synthetase glutamine chain</fullName>
    </alternativeName>
</protein>
<dbReference type="KEGG" id="sti:Sthe_0935"/>
<dbReference type="UniPathway" id="UPA00070">
    <property type="reaction ID" value="UER00115"/>
</dbReference>
<feature type="active site" evidence="11">
    <location>
        <position position="343"/>
    </location>
</feature>
<sequence length="386" mass="41596">MAEFLASRGALVLEDGRIFRGEPFGAEVDAEGEAVFTTSMVGYQEIATDPSFYGQLVCLTYPLIGNYGVNAEDDQSRRPWVAGLIVREYCDEPSHWRATGTLAEYLRRHGIPALHSVDTRALTRHIRRHGAMRALLVSDRAGRSDEELIERARRAWTPGEHEVVSTVTTPEPQVIDGPGPHVVVLDCGLKEGIISSLKRRGARITVVPVTTPVSEILALAPDGVVTSPGPGDPAQAEAAMETVQGILGAGVPFLGICLGHQLLARAIGAETRRLKFGHRGGNHPVKDLQTGVVRITSQNHGYYVDAGSVPVAQGWRVSQVSLNDGTVEGLEHVSLPFFSIQYHPEGSPGPLDSQGVFDRFLDRVRAAGSRREAPVTTGTRIGGVQE</sequence>
<dbReference type="SMART" id="SM01097">
    <property type="entry name" value="CPSase_sm_chain"/>
    <property type="match status" value="1"/>
</dbReference>
<evidence type="ECO:0000256" key="10">
    <source>
        <dbReference type="ARBA" id="ARBA00049285"/>
    </source>
</evidence>
<dbReference type="GO" id="GO:0006526">
    <property type="term" value="P:L-arginine biosynthetic process"/>
    <property type="evidence" value="ECO:0007669"/>
    <property type="project" value="UniProtKB-UniRule"/>
</dbReference>
<comment type="pathway">
    <text evidence="2 11">Amino-acid biosynthesis; L-arginine biosynthesis; carbamoyl phosphate from bicarbonate: step 1/1.</text>
</comment>
<dbReference type="FunCoup" id="D1C2A5">
    <property type="interactions" value="470"/>
</dbReference>
<keyword evidence="4 11" id="KW-0436">Ligase</keyword>
<comment type="subunit">
    <text evidence="11">Composed of two chains; the small (or glutamine) chain promotes the hydrolysis of glutamine to ammonia, which is used by the large (or ammonia) chain to synthesize carbamoyl phosphate. Tetramer of heterodimers (alpha,beta)4.</text>
</comment>
<keyword evidence="7 11" id="KW-0315">Glutamine amidotransferase</keyword>
<evidence type="ECO:0000256" key="9">
    <source>
        <dbReference type="ARBA" id="ARBA00048816"/>
    </source>
</evidence>
<dbReference type="OrthoDB" id="9804328at2"/>
<dbReference type="InterPro" id="IPR029062">
    <property type="entry name" value="Class_I_gatase-like"/>
</dbReference>
<evidence type="ECO:0000256" key="6">
    <source>
        <dbReference type="ARBA" id="ARBA00022840"/>
    </source>
</evidence>
<dbReference type="InterPro" id="IPR050472">
    <property type="entry name" value="Anth_synth/Amidotransfase"/>
</dbReference>
<dbReference type="HOGENOM" id="CLU_035901_2_1_0"/>
<dbReference type="GO" id="GO:0006541">
    <property type="term" value="P:glutamine metabolic process"/>
    <property type="evidence" value="ECO:0007669"/>
    <property type="project" value="InterPro"/>
</dbReference>
<feature type="active site" evidence="11">
    <location>
        <position position="345"/>
    </location>
</feature>
<dbReference type="PRINTS" id="PR00096">
    <property type="entry name" value="GATASE"/>
</dbReference>
<comment type="function">
    <text evidence="11">Small subunit of the glutamine-dependent carbamoyl phosphate synthetase (CPSase). CPSase catalyzes the formation of carbamoyl phosphate from the ammonia moiety of glutamine, carbonate, and phosphate donated by ATP, constituting the first step of 2 biosynthetic pathways, one leading to arginine and/or urea and the other to pyrimidine nucleotides. The small subunit (glutamine amidotransferase) binds and cleaves glutamine to supply the large subunit with the substrate ammonia.</text>
</comment>